<sequence length="611" mass="62774">MTGDVTRIDATAADSVCGAPGRSAPDAATAARRTLRDSALSLVLLAALIGGAVGLGVALLHHAVEWLQVTAFGLHHGARLGEVPPDDALRLFAVPVLGGLLLGLLTWAARRLKRRETVDPIEANALYGGKMSLVDSARLTLHTLVSNGAGASVGMEAAYTQSGSGIASAIGQRLRLRRGDLRTLVGCGAAAAIAAAYGAPLAGAFYAFELVLGAYTLPVLAPVGAAAVTAVAASQWFAGPGLPMAFRDGGTIDGTDFALCAAVGFLAGWLAIGAMQAVSLSERLFRALPVPSWTRPALGGLGVGAVAWFAPAVLGAGPGAAPPELAGSAAALAALLAAKILASALSLGSGFRGGLFSASLFMGGLFGSVLAELVTRLAPGLEFDTTLLTLVGMGSVAAGIVGAPVTMVLLVLESTQDLWAASGVLMGVVLSATVVRHAFGYSFATWRFHLKGVPIRGAQDVGWVRELSAARLMRRDAVVVPATLPLEELRRRHPLGSAKQVFAVDAGGRYAGQLDMALVHAPGAVGEEEAGRTVGDMAVAADGFLLGNDDAQTAFQRFCTAEMETLPVLSDREARRVIGYVSEAFLLRRYSQELERIRAAETGDQGLFGRD</sequence>
<keyword evidence="3 10" id="KW-0812">Transmembrane</keyword>
<gene>
    <name evidence="11" type="ORF">HND93_34255</name>
</gene>
<dbReference type="PANTHER" id="PTHR43427">
    <property type="entry name" value="CHLORIDE CHANNEL PROTEIN CLC-E"/>
    <property type="match status" value="1"/>
</dbReference>
<evidence type="ECO:0000256" key="8">
    <source>
        <dbReference type="ARBA" id="ARBA00023214"/>
    </source>
</evidence>
<accession>A0ABX2TKB6</accession>
<dbReference type="InterPro" id="IPR001807">
    <property type="entry name" value="ClC"/>
</dbReference>
<dbReference type="SUPFAM" id="SSF81340">
    <property type="entry name" value="Clc chloride channel"/>
    <property type="match status" value="1"/>
</dbReference>
<evidence type="ECO:0000256" key="4">
    <source>
        <dbReference type="ARBA" id="ARBA00022989"/>
    </source>
</evidence>
<comment type="caution">
    <text evidence="11">The sequence shown here is derived from an EMBL/GenBank/DDBJ whole genome shotgun (WGS) entry which is preliminary data.</text>
</comment>
<evidence type="ECO:0000256" key="5">
    <source>
        <dbReference type="ARBA" id="ARBA00023065"/>
    </source>
</evidence>
<evidence type="ECO:0000256" key="10">
    <source>
        <dbReference type="SAM" id="Phobius"/>
    </source>
</evidence>
<comment type="subcellular location">
    <subcellularLocation>
        <location evidence="1">Membrane</location>
        <topology evidence="1">Multi-pass membrane protein</topology>
    </subcellularLocation>
</comment>
<evidence type="ECO:0000256" key="9">
    <source>
        <dbReference type="ARBA" id="ARBA00023303"/>
    </source>
</evidence>
<evidence type="ECO:0000313" key="11">
    <source>
        <dbReference type="EMBL" id="NYZ24794.1"/>
    </source>
</evidence>
<name>A0ABX2TKB6_9PROT</name>
<keyword evidence="6 10" id="KW-0472">Membrane</keyword>
<organism evidence="11 12">
    <name type="scientific">Azospirillum oleiclasticum</name>
    <dbReference type="NCBI Taxonomy" id="2735135"/>
    <lineage>
        <taxon>Bacteria</taxon>
        <taxon>Pseudomonadati</taxon>
        <taxon>Pseudomonadota</taxon>
        <taxon>Alphaproteobacteria</taxon>
        <taxon>Rhodospirillales</taxon>
        <taxon>Azospirillaceae</taxon>
        <taxon>Azospirillum</taxon>
    </lineage>
</organism>
<proteinExistence type="predicted"/>
<dbReference type="Proteomes" id="UP000584642">
    <property type="component" value="Unassembled WGS sequence"/>
</dbReference>
<feature type="transmembrane region" description="Helical" evidence="10">
    <location>
        <begin position="257"/>
        <end position="278"/>
    </location>
</feature>
<evidence type="ECO:0000256" key="3">
    <source>
        <dbReference type="ARBA" id="ARBA00022692"/>
    </source>
</evidence>
<evidence type="ECO:0000256" key="1">
    <source>
        <dbReference type="ARBA" id="ARBA00004141"/>
    </source>
</evidence>
<keyword evidence="2" id="KW-0813">Transport</keyword>
<feature type="transmembrane region" description="Helical" evidence="10">
    <location>
        <begin position="354"/>
        <end position="375"/>
    </location>
</feature>
<dbReference type="CDD" id="cd00400">
    <property type="entry name" value="Voltage_gated_ClC"/>
    <property type="match status" value="1"/>
</dbReference>
<dbReference type="InterPro" id="IPR014743">
    <property type="entry name" value="Cl-channel_core"/>
</dbReference>
<feature type="transmembrane region" description="Helical" evidence="10">
    <location>
        <begin position="183"/>
        <end position="208"/>
    </location>
</feature>
<dbReference type="PRINTS" id="PR00762">
    <property type="entry name" value="CLCHANNEL"/>
</dbReference>
<reference evidence="11 12" key="1">
    <citation type="submission" date="2020-05" db="EMBL/GenBank/DDBJ databases">
        <title>Azospirillum oleiclasticum sp. nov, a nitrogen-fixing and heavy crude oil-emulsifying bacterium isolated from the crude oil of Yumen Oilfield.</title>
        <authorList>
            <person name="Wu D."/>
            <person name="Cai M."/>
            <person name="Zhang X."/>
        </authorList>
    </citation>
    <scope>NUCLEOTIDE SEQUENCE [LARGE SCALE GENOMIC DNA]</scope>
    <source>
        <strain evidence="11 12">ROY-1-1-2</strain>
    </source>
</reference>
<feature type="transmembrane region" description="Helical" evidence="10">
    <location>
        <begin position="387"/>
        <end position="412"/>
    </location>
</feature>
<feature type="transmembrane region" description="Helical" evidence="10">
    <location>
        <begin position="329"/>
        <end position="348"/>
    </location>
</feature>
<feature type="transmembrane region" description="Helical" evidence="10">
    <location>
        <begin position="88"/>
        <end position="109"/>
    </location>
</feature>
<feature type="transmembrane region" description="Helical" evidence="10">
    <location>
        <begin position="418"/>
        <end position="439"/>
    </location>
</feature>
<keyword evidence="8" id="KW-0868">Chloride</keyword>
<keyword evidence="5" id="KW-0406">Ion transport</keyword>
<evidence type="ECO:0000256" key="2">
    <source>
        <dbReference type="ARBA" id="ARBA00022448"/>
    </source>
</evidence>
<evidence type="ECO:0000256" key="7">
    <source>
        <dbReference type="ARBA" id="ARBA00023173"/>
    </source>
</evidence>
<keyword evidence="4 10" id="KW-1133">Transmembrane helix</keyword>
<keyword evidence="9" id="KW-0407">Ion channel</keyword>
<keyword evidence="7" id="KW-0869">Chloride channel</keyword>
<dbReference type="EMBL" id="JABFDB010000045">
    <property type="protein sequence ID" value="NYZ24794.1"/>
    <property type="molecule type" value="Genomic_DNA"/>
</dbReference>
<dbReference type="InterPro" id="IPR046342">
    <property type="entry name" value="CBS_dom_sf"/>
</dbReference>
<feature type="transmembrane region" description="Helical" evidence="10">
    <location>
        <begin position="42"/>
        <end position="64"/>
    </location>
</feature>
<feature type="transmembrane region" description="Helical" evidence="10">
    <location>
        <begin position="214"/>
        <end position="237"/>
    </location>
</feature>
<dbReference type="Gene3D" id="1.10.3080.10">
    <property type="entry name" value="Clc chloride channel"/>
    <property type="match status" value="1"/>
</dbReference>
<dbReference type="SUPFAM" id="SSF54631">
    <property type="entry name" value="CBS-domain pair"/>
    <property type="match status" value="1"/>
</dbReference>
<evidence type="ECO:0000256" key="6">
    <source>
        <dbReference type="ARBA" id="ARBA00023136"/>
    </source>
</evidence>
<evidence type="ECO:0000313" key="12">
    <source>
        <dbReference type="Proteomes" id="UP000584642"/>
    </source>
</evidence>
<dbReference type="Pfam" id="PF00654">
    <property type="entry name" value="Voltage_CLC"/>
    <property type="match status" value="1"/>
</dbReference>
<dbReference type="PANTHER" id="PTHR43427:SF6">
    <property type="entry name" value="CHLORIDE CHANNEL PROTEIN CLC-E"/>
    <property type="match status" value="1"/>
</dbReference>
<protein>
    <submittedName>
        <fullName evidence="11">Chloride channel protein</fullName>
    </submittedName>
</protein>
<dbReference type="InterPro" id="IPR050368">
    <property type="entry name" value="ClC-type_chloride_channel"/>
</dbReference>
<keyword evidence="12" id="KW-1185">Reference proteome</keyword>
<dbReference type="RefSeq" id="WP_180286565.1">
    <property type="nucleotide sequence ID" value="NZ_JABFDB010000045.1"/>
</dbReference>